<evidence type="ECO:0000313" key="2">
    <source>
        <dbReference type="EMBL" id="MBX51155.1"/>
    </source>
</evidence>
<keyword evidence="1" id="KW-0472">Membrane</keyword>
<dbReference type="EMBL" id="GGEC01070671">
    <property type="protein sequence ID" value="MBX51155.1"/>
    <property type="molecule type" value="Transcribed_RNA"/>
</dbReference>
<keyword evidence="1" id="KW-0812">Transmembrane</keyword>
<proteinExistence type="predicted"/>
<name>A0A2P2P8U1_RHIMU</name>
<feature type="transmembrane region" description="Helical" evidence="1">
    <location>
        <begin position="6"/>
        <end position="26"/>
    </location>
</feature>
<organism evidence="2">
    <name type="scientific">Rhizophora mucronata</name>
    <name type="common">Asiatic mangrove</name>
    <dbReference type="NCBI Taxonomy" id="61149"/>
    <lineage>
        <taxon>Eukaryota</taxon>
        <taxon>Viridiplantae</taxon>
        <taxon>Streptophyta</taxon>
        <taxon>Embryophyta</taxon>
        <taxon>Tracheophyta</taxon>
        <taxon>Spermatophyta</taxon>
        <taxon>Magnoliopsida</taxon>
        <taxon>eudicotyledons</taxon>
        <taxon>Gunneridae</taxon>
        <taxon>Pentapetalae</taxon>
        <taxon>rosids</taxon>
        <taxon>fabids</taxon>
        <taxon>Malpighiales</taxon>
        <taxon>Rhizophoraceae</taxon>
        <taxon>Rhizophora</taxon>
    </lineage>
</organism>
<sequence length="31" mass="3629">MLAFYLVFYSACCIYSYTLIILFNTYGSGKY</sequence>
<accession>A0A2P2P8U1</accession>
<evidence type="ECO:0000256" key="1">
    <source>
        <dbReference type="SAM" id="Phobius"/>
    </source>
</evidence>
<reference evidence="2" key="1">
    <citation type="submission" date="2018-02" db="EMBL/GenBank/DDBJ databases">
        <title>Rhizophora mucronata_Transcriptome.</title>
        <authorList>
            <person name="Meera S.P."/>
            <person name="Sreeshan A."/>
            <person name="Augustine A."/>
        </authorList>
    </citation>
    <scope>NUCLEOTIDE SEQUENCE</scope>
    <source>
        <tissue evidence="2">Leaf</tissue>
    </source>
</reference>
<keyword evidence="1" id="KW-1133">Transmembrane helix</keyword>
<dbReference type="AlphaFoldDB" id="A0A2P2P8U1"/>
<protein>
    <submittedName>
        <fullName evidence="2">Uncharacterized protein</fullName>
    </submittedName>
</protein>